<organism evidence="1 2">
    <name type="scientific">Paracoccus haematequi</name>
    <dbReference type="NCBI Taxonomy" id="2491866"/>
    <lineage>
        <taxon>Bacteria</taxon>
        <taxon>Pseudomonadati</taxon>
        <taxon>Pseudomonadota</taxon>
        <taxon>Alphaproteobacteria</taxon>
        <taxon>Rhodobacterales</taxon>
        <taxon>Paracoccaceae</taxon>
        <taxon>Paracoccus</taxon>
    </lineage>
</organism>
<evidence type="ECO:0008006" key="3">
    <source>
        <dbReference type="Google" id="ProtNLM"/>
    </source>
</evidence>
<name>A0A3S5D422_9RHOB</name>
<dbReference type="AlphaFoldDB" id="A0A3S5D422"/>
<sequence length="143" mass="15344">MAKTFTASLAGLCDQAKGNMRHIMRESVQDVLEAAQTPQPKAAIRGGPPEQGKIPVDTSELINSLTVDGAQGADAYVVKIAGMELGDVMEFAWTADHAARIEYGFVGTDSLGREYEQEGAHFVGANAARFSEFVEKRAAEVKK</sequence>
<protein>
    <recommendedName>
        <fullName evidence="3">HK97 gp10 family phage protein</fullName>
    </recommendedName>
</protein>
<dbReference type="Proteomes" id="UP000270743">
    <property type="component" value="Unassembled WGS sequence"/>
</dbReference>
<reference evidence="1 2" key="1">
    <citation type="submission" date="2018-12" db="EMBL/GenBank/DDBJ databases">
        <authorList>
            <person name="Criscuolo A."/>
        </authorList>
    </citation>
    <scope>NUCLEOTIDE SEQUENCE [LARGE SCALE GENOMIC DNA]</scope>
    <source>
        <strain evidence="1">ACIP1116241</strain>
    </source>
</reference>
<evidence type="ECO:0000313" key="2">
    <source>
        <dbReference type="Proteomes" id="UP000270743"/>
    </source>
</evidence>
<gene>
    <name evidence="1" type="ORF">PARHAE_02059</name>
</gene>
<evidence type="ECO:0000313" key="1">
    <source>
        <dbReference type="EMBL" id="VDS08874.1"/>
    </source>
</evidence>
<dbReference type="RefSeq" id="WP_164555212.1">
    <property type="nucleotide sequence ID" value="NZ_UZWE01000030.1"/>
</dbReference>
<proteinExistence type="predicted"/>
<dbReference type="EMBL" id="UZWE01000030">
    <property type="protein sequence ID" value="VDS08874.1"/>
    <property type="molecule type" value="Genomic_DNA"/>
</dbReference>
<accession>A0A3S5D422</accession>
<keyword evidence="2" id="KW-1185">Reference proteome</keyword>